<dbReference type="SUPFAM" id="SSF52210">
    <property type="entry name" value="Succinyl-CoA synthetase domains"/>
    <property type="match status" value="2"/>
</dbReference>
<accession>A0A1M7UVK5</accession>
<evidence type="ECO:0000313" key="3">
    <source>
        <dbReference type="EMBL" id="SHN87012.1"/>
    </source>
</evidence>
<reference evidence="4" key="1">
    <citation type="submission" date="2016-12" db="EMBL/GenBank/DDBJ databases">
        <authorList>
            <person name="Varghese N."/>
            <person name="Submissions S."/>
        </authorList>
    </citation>
    <scope>NUCLEOTIDE SEQUENCE [LARGE SCALE GENOMIC DNA]</scope>
    <source>
        <strain evidence="4">DSM 11544</strain>
    </source>
</reference>
<gene>
    <name evidence="3" type="ORF">SAMN02745215_04770</name>
</gene>
<dbReference type="Pfam" id="PF02629">
    <property type="entry name" value="CoA_binding"/>
    <property type="match status" value="1"/>
</dbReference>
<dbReference type="GO" id="GO:0004775">
    <property type="term" value="F:succinate-CoA ligase (ADP-forming) activity"/>
    <property type="evidence" value="ECO:0007669"/>
    <property type="project" value="TreeGrafter"/>
</dbReference>
<dbReference type="AlphaFoldDB" id="A0A1M7UVK5"/>
<sequence length="525" mass="55776">MSVRNIVKKNSYQDSVRLMRISGQLKKIAGVVNASVMMATDANKRVMEMAGLLGPEAAAAGANDLVIAIDGETPEIAEEALQAAENALSESSGSGKAEVQKAKSLELALEEMPGANMVTISVPGAFAKIEVAKALAKGINVFLFSDNVTLEEEVELKKMALEKGLLMMGPDCGTSIINGACLGFANVINRGNIGIVGASGTGVQEVTVQIERWGGGCSQVIGVGGRDLKEKVGGLMFLEVMRRLDEDPATEVIVLISKPPAPRVIAKVRETIAQLKKPVVVNLLGGEASDKPAANEHFAGSLEEAAAMAVALANGTNPYAWQEDIPKIEMDIVMRAEDLAYNLNSSQKYIRGLFSGGTLCYEAMLLMEKIIGSVNSNVPLKPEQKLSDSLVSKGNTCIDLGEDEFTVGRPHPMIDFQLRNERILKEAADPETAVILLDVVLGYGSNPDPAAELVPVIQEAQALAQSNGRDIRFIGYVCGTDKDPQGKEEQIKKLQECGVEILPTNAHAALLASYTAAKVARNAAH</sequence>
<evidence type="ECO:0000259" key="2">
    <source>
        <dbReference type="Pfam" id="PF02629"/>
    </source>
</evidence>
<dbReference type="InterPro" id="IPR016102">
    <property type="entry name" value="Succinyl-CoA_synth-like"/>
</dbReference>
<dbReference type="PANTHER" id="PTHR11117">
    <property type="entry name" value="SUCCINYL-COA LIGASE SUBUNIT ALPHA"/>
    <property type="match status" value="1"/>
</dbReference>
<dbReference type="Proteomes" id="UP000184010">
    <property type="component" value="Unassembled WGS sequence"/>
</dbReference>
<dbReference type="InterPro" id="IPR005811">
    <property type="entry name" value="SUCC_ACL_C"/>
</dbReference>
<dbReference type="EMBL" id="FRDN01000018">
    <property type="protein sequence ID" value="SHN87012.1"/>
    <property type="molecule type" value="Genomic_DNA"/>
</dbReference>
<dbReference type="Gene3D" id="3.40.50.720">
    <property type="entry name" value="NAD(P)-binding Rossmann-like Domain"/>
    <property type="match status" value="1"/>
</dbReference>
<dbReference type="Gene3D" id="3.40.50.261">
    <property type="entry name" value="Succinyl-CoA synthetase domains"/>
    <property type="match status" value="2"/>
</dbReference>
<dbReference type="PANTHER" id="PTHR11117:SF24">
    <property type="entry name" value="PROTEIN FDRA"/>
    <property type="match status" value="1"/>
</dbReference>
<dbReference type="GO" id="GO:0006099">
    <property type="term" value="P:tricarboxylic acid cycle"/>
    <property type="evidence" value="ECO:0007669"/>
    <property type="project" value="TreeGrafter"/>
</dbReference>
<evidence type="ECO:0000259" key="1">
    <source>
        <dbReference type="Pfam" id="PF00549"/>
    </source>
</evidence>
<organism evidence="3 4">
    <name type="scientific">Desulfitobacterium chlororespirans DSM 11544</name>
    <dbReference type="NCBI Taxonomy" id="1121395"/>
    <lineage>
        <taxon>Bacteria</taxon>
        <taxon>Bacillati</taxon>
        <taxon>Bacillota</taxon>
        <taxon>Clostridia</taxon>
        <taxon>Eubacteriales</taxon>
        <taxon>Desulfitobacteriaceae</taxon>
        <taxon>Desulfitobacterium</taxon>
    </lineage>
</organism>
<dbReference type="NCBIfam" id="NF004760">
    <property type="entry name" value="PRK06091.1"/>
    <property type="match status" value="1"/>
</dbReference>
<protein>
    <submittedName>
        <fullName evidence="3">FdrA protein</fullName>
    </submittedName>
</protein>
<feature type="domain" description="ATP-citrate synthase/succinyl-CoA ligase C-terminal" evidence="1">
    <location>
        <begin position="353"/>
        <end position="513"/>
    </location>
</feature>
<dbReference type="GO" id="GO:0005829">
    <property type="term" value="C:cytosol"/>
    <property type="evidence" value="ECO:0007669"/>
    <property type="project" value="TreeGrafter"/>
</dbReference>
<feature type="domain" description="CoA-binding" evidence="2">
    <location>
        <begin position="191"/>
        <end position="280"/>
    </location>
</feature>
<dbReference type="RefSeq" id="WP_072774866.1">
    <property type="nucleotide sequence ID" value="NZ_FRDN01000018.1"/>
</dbReference>
<dbReference type="InterPro" id="IPR003781">
    <property type="entry name" value="CoA-bd"/>
</dbReference>
<keyword evidence="4" id="KW-1185">Reference proteome</keyword>
<dbReference type="GO" id="GO:0004776">
    <property type="term" value="F:succinate-CoA ligase (GDP-forming) activity"/>
    <property type="evidence" value="ECO:0007669"/>
    <property type="project" value="TreeGrafter"/>
</dbReference>
<evidence type="ECO:0000313" key="4">
    <source>
        <dbReference type="Proteomes" id="UP000184010"/>
    </source>
</evidence>
<dbReference type="Pfam" id="PF00549">
    <property type="entry name" value="Ligase_CoA"/>
    <property type="match status" value="1"/>
</dbReference>
<name>A0A1M7UVK5_9FIRM</name>
<dbReference type="STRING" id="1121395.SAMN02745215_04770"/>
<dbReference type="GO" id="GO:0009361">
    <property type="term" value="C:succinate-CoA ligase complex (ADP-forming)"/>
    <property type="evidence" value="ECO:0007669"/>
    <property type="project" value="TreeGrafter"/>
</dbReference>
<proteinExistence type="predicted"/>